<evidence type="ECO:0000313" key="1">
    <source>
        <dbReference type="EMBL" id="KAB7891339.1"/>
    </source>
</evidence>
<gene>
    <name evidence="1" type="ORF">GBG19_00450</name>
</gene>
<proteinExistence type="predicted"/>
<dbReference type="AlphaFoldDB" id="A0A6L4WWV3"/>
<sequence>MTLSIILSSKKIILKNEETEEYKKHQPLIQCFRDFQKNQDIQKELSISRETFNQRQKKLFLFLLKLTPEIEKLAKDFNLSLNLSKCVYPEWITIVKKMILFLNNNISSTEYVFKKDIYIAEKSLFNKRSVNSSIYDGIRSFDKNIVSLQSLSKKLNCNTKKLKETLLNPFNNEFVVVNDYVSDKNNIKRALQDYLVETKDNDLKGLYMSFIKSYDLRAKEKKINTYLKFLKFIDIEEDYIPNIKTLKPEKIKEIFSEIKSILKKNKLKSFSIDYIVNELNVNKKDIISRDTIISLLGVYKIYTPSKEYVYRLAEEKEKRNNESVIRTIMSRNSSTIIKIIENDLPNYGRSIKSKDIIKKHFLSIIKKKKEE</sequence>
<dbReference type="Proteomes" id="UP000472839">
    <property type="component" value="Unassembled WGS sequence"/>
</dbReference>
<reference evidence="1 2" key="1">
    <citation type="submission" date="2019-10" db="EMBL/GenBank/DDBJ databases">
        <title>Poseidonibacter ostreae sp. nov., isolated from the gut of the Ostrea denselamellosa.</title>
        <authorList>
            <person name="Choi A."/>
        </authorList>
    </citation>
    <scope>NUCLEOTIDE SEQUENCE [LARGE SCALE GENOMIC DNA]</scope>
    <source>
        <strain evidence="1 2">SJOD-M-33</strain>
    </source>
</reference>
<dbReference type="RefSeq" id="WP_152279442.1">
    <property type="nucleotide sequence ID" value="NZ_WFKK01000001.1"/>
</dbReference>
<dbReference type="EMBL" id="WFKK01000001">
    <property type="protein sequence ID" value="KAB7891339.1"/>
    <property type="molecule type" value="Genomic_DNA"/>
</dbReference>
<accession>A0A6L4WWV3</accession>
<evidence type="ECO:0000313" key="2">
    <source>
        <dbReference type="Proteomes" id="UP000472839"/>
    </source>
</evidence>
<organism evidence="1 2">
    <name type="scientific">Poseidonibacter ostreae</name>
    <dbReference type="NCBI Taxonomy" id="2654171"/>
    <lineage>
        <taxon>Bacteria</taxon>
        <taxon>Pseudomonadati</taxon>
        <taxon>Campylobacterota</taxon>
        <taxon>Epsilonproteobacteria</taxon>
        <taxon>Campylobacterales</taxon>
        <taxon>Arcobacteraceae</taxon>
        <taxon>Poseidonibacter</taxon>
    </lineage>
</organism>
<comment type="caution">
    <text evidence="1">The sequence shown here is derived from an EMBL/GenBank/DDBJ whole genome shotgun (WGS) entry which is preliminary data.</text>
</comment>
<protein>
    <submittedName>
        <fullName evidence="1">Uncharacterized protein</fullName>
    </submittedName>
</protein>
<name>A0A6L4WWV3_9BACT</name>